<dbReference type="HOGENOM" id="CLU_041101_1_0_10"/>
<evidence type="ECO:0000259" key="1">
    <source>
        <dbReference type="Pfam" id="PF13546"/>
    </source>
</evidence>
<dbReference type="InterPro" id="IPR038721">
    <property type="entry name" value="IS701-like_DDE_dom"/>
</dbReference>
<dbReference type="SUPFAM" id="SSF53098">
    <property type="entry name" value="Ribonuclease H-like"/>
    <property type="match status" value="1"/>
</dbReference>
<dbReference type="PATRIC" id="fig|997887.3.peg.1968"/>
<gene>
    <name evidence="2" type="ORF">HMPREF1071_01880</name>
</gene>
<sequence length="509" mass="58693">MKILEIFGYFSDFQYIKVTKQKYTPSMNKDRQIVSELHNFFTESGCRLGVQRIMNVLGTINITERQMAFEKKPNCKFTCAQVIQMMILFPFFSVKNAANYVGSSLQSLFDCHKDMFYRVLSNDRIDWRHILRYVNKKLVLAISVRSDARNSEYPVCMIADDTDIPKTGRKGEMLGRVYSHVAGRGSILGHKGLFLCRTDGRTQMLVDFTLQGEEGRVASKPQGLSKKDIDARYNKERDAESKVEKRKAEYFKDKISNLKMMLNRASIEHMSFDYLLVDSWFTCKEMVKYIRRKGSKAHLLGMIKMSKTKYAVGGEEMTATAIASAMTKKKAVKYSRSHKFYYFETDAVFAGKSVKLFFYRFGKKGEWKALLSTDTALTPFKAYQTYSMRWAIEVVFHECKSLLKLGKCQCRDFGSQIASISLNMLQYNLLSYVKRFESYETIGGLFREITEQTVELSITEKIWGLIREIVSAIADFFSTDFDELLTNIINENKQLKAMMGVVQQLQLVA</sequence>
<dbReference type="Pfam" id="PF13546">
    <property type="entry name" value="DDE_5"/>
    <property type="match status" value="1"/>
</dbReference>
<proteinExistence type="predicted"/>
<reference evidence="2 3" key="1">
    <citation type="submission" date="2012-02" db="EMBL/GenBank/DDBJ databases">
        <title>The Genome Sequence of Bacteroides salyersiae CL02T12C01.</title>
        <authorList>
            <consortium name="The Broad Institute Genome Sequencing Platform"/>
            <person name="Earl A."/>
            <person name="Ward D."/>
            <person name="Feldgarden M."/>
            <person name="Gevers D."/>
            <person name="Zitomersky N.L."/>
            <person name="Coyne M.J."/>
            <person name="Comstock L.E."/>
            <person name="Young S.K."/>
            <person name="Zeng Q."/>
            <person name="Gargeya S."/>
            <person name="Fitzgerald M."/>
            <person name="Haas B."/>
            <person name="Abouelleil A."/>
            <person name="Alvarado L."/>
            <person name="Arachchi H.M."/>
            <person name="Berlin A."/>
            <person name="Chapman S.B."/>
            <person name="Gearin G."/>
            <person name="Goldberg J."/>
            <person name="Griggs A."/>
            <person name="Gujja S."/>
            <person name="Hansen M."/>
            <person name="Heiman D."/>
            <person name="Howarth C."/>
            <person name="Larimer J."/>
            <person name="Lui A."/>
            <person name="MacDonald P.J.P."/>
            <person name="McCowen C."/>
            <person name="Montmayeur A."/>
            <person name="Murphy C."/>
            <person name="Neiman D."/>
            <person name="Pearson M."/>
            <person name="Priest M."/>
            <person name="Roberts A."/>
            <person name="Saif S."/>
            <person name="Shea T."/>
            <person name="Sisk P."/>
            <person name="Stolte C."/>
            <person name="Sykes S."/>
            <person name="Wortman J."/>
            <person name="Nusbaum C."/>
            <person name="Birren B."/>
        </authorList>
    </citation>
    <scope>NUCLEOTIDE SEQUENCE [LARGE SCALE GENOMIC DNA]</scope>
    <source>
        <strain evidence="2 3">CL02T12C01</strain>
    </source>
</reference>
<organism evidence="2 3">
    <name type="scientific">Bacteroides salyersiae CL02T12C01</name>
    <dbReference type="NCBI Taxonomy" id="997887"/>
    <lineage>
        <taxon>Bacteria</taxon>
        <taxon>Pseudomonadati</taxon>
        <taxon>Bacteroidota</taxon>
        <taxon>Bacteroidia</taxon>
        <taxon>Bacteroidales</taxon>
        <taxon>Bacteroidaceae</taxon>
        <taxon>Bacteroides</taxon>
    </lineage>
</organism>
<dbReference type="Proteomes" id="UP000005150">
    <property type="component" value="Unassembled WGS sequence"/>
</dbReference>
<dbReference type="InterPro" id="IPR012337">
    <property type="entry name" value="RNaseH-like_sf"/>
</dbReference>
<evidence type="ECO:0000313" key="3">
    <source>
        <dbReference type="Proteomes" id="UP000005150"/>
    </source>
</evidence>
<keyword evidence="3" id="KW-1185">Reference proteome</keyword>
<dbReference type="AlphaFoldDB" id="I8YRE5"/>
<comment type="caution">
    <text evidence="2">The sequence shown here is derived from an EMBL/GenBank/DDBJ whole genome shotgun (WGS) entry which is preliminary data.</text>
</comment>
<name>I8YRE5_9BACE</name>
<accession>I8YRE5</accession>
<protein>
    <recommendedName>
        <fullName evidence="1">Transposase IS701-like DDE domain-containing protein</fullName>
    </recommendedName>
</protein>
<dbReference type="EMBL" id="AGXV01000022">
    <property type="protein sequence ID" value="EIY65685.1"/>
    <property type="molecule type" value="Genomic_DNA"/>
</dbReference>
<feature type="domain" description="Transposase IS701-like DDE" evidence="1">
    <location>
        <begin position="110"/>
        <end position="292"/>
    </location>
</feature>
<evidence type="ECO:0000313" key="2">
    <source>
        <dbReference type="EMBL" id="EIY65685.1"/>
    </source>
</evidence>